<evidence type="ECO:0000256" key="2">
    <source>
        <dbReference type="ARBA" id="ARBA00022723"/>
    </source>
</evidence>
<feature type="region of interest" description="Disordered" evidence="8">
    <location>
        <begin position="191"/>
        <end position="242"/>
    </location>
</feature>
<keyword evidence="4" id="KW-0805">Transcription regulation</keyword>
<dbReference type="GO" id="GO:0008270">
    <property type="term" value="F:zinc ion binding"/>
    <property type="evidence" value="ECO:0007669"/>
    <property type="project" value="InterPro"/>
</dbReference>
<dbReference type="GO" id="GO:0001216">
    <property type="term" value="F:DNA-binding transcription activator activity"/>
    <property type="evidence" value="ECO:0007669"/>
    <property type="project" value="UniProtKB-ARBA"/>
</dbReference>
<evidence type="ECO:0000313" key="11">
    <source>
        <dbReference type="Proteomes" id="UP000030641"/>
    </source>
</evidence>
<evidence type="ECO:0000313" key="10">
    <source>
        <dbReference type="EMBL" id="KEQ97805.1"/>
    </source>
</evidence>
<dbReference type="Gene3D" id="4.10.240.10">
    <property type="entry name" value="Zn(2)-C6 fungal-type DNA-binding domain"/>
    <property type="match status" value="1"/>
</dbReference>
<dbReference type="OrthoDB" id="8062037at2759"/>
<evidence type="ECO:0000256" key="1">
    <source>
        <dbReference type="ARBA" id="ARBA00004123"/>
    </source>
</evidence>
<sequence>MSAQPIDPRLEASDAVQAAYQAQAQAQAQAAQAQVAQAPSRHQPAPYPAPALARSDSQIKLYREAAAAQTAQQAQDVSQPYYGYAAALPPGHSPSDDDGDRRGSAVGADMVDMSPGGAAMLAADAKRSRACEACRGLKVRCDMDNSGQPCKRCAKAGRQCIVTQPSRRRQKKADTRVAELEKKIDALTQVLHQQQQHPHLPLQPPLQPDPYPQPTYDPVNKHEPPLQDADYDTDDRRKRRRVDDPYRPAYHTVYVDFGEYVKQRVRQIIDWNSACTIFVHFRDRLVPEFPAIVLPSDATPEWMLENKPILFLCITAAACFRFVDIEVQDALTDEVFDVLATAVIRKGLKSLEIIQGLQVAFLWHKPPDRPAQANFYMLIHMAVVMSLDVGLGKRFNPNKVKRGFGGAGADLPPGPGSQLVDSDTIESRRAWLTCYYTSASVSQVLRRPNLLRWSNYMQECVDILETSADAAPTDALFTQHIKIQRICDEISVSFAMEDSTASISILDPKIAYTLEVLQKKLDQWEQDLPPHLKLPNLMFYRHVTSLYLHEIGLHVNHNTDDFKVPFSEGSLKSGSHFSETLSQKQMTSIEACLTACHSVIGTFCDFGPEVVSTLPALLYFVRIVYALVVLIKMHVAATYPGSELGKVIKPEDIRAPEFLERVYHCFVALSQGSSQKAFQKAHQILSLLREWISSHPNGIEKEANARGAQPQRVSSRDNDSLRVLSEAATAGADQSNQRANWGFDSPYAPASQYPSHEAPNQTSRSQSDAYSNPATYAPTVMSTPNSVNHFAKQIAGTEWTQGLDFEQAIDVALSGLDFSGDLYTSFFGDGADAFQIPPDAAANGGRW</sequence>
<dbReference type="GO" id="GO:0006351">
    <property type="term" value="P:DNA-templated transcription"/>
    <property type="evidence" value="ECO:0007669"/>
    <property type="project" value="InterPro"/>
</dbReference>
<keyword evidence="3" id="KW-0862">Zinc</keyword>
<dbReference type="Pfam" id="PF00172">
    <property type="entry name" value="Zn_clus"/>
    <property type="match status" value="1"/>
</dbReference>
<evidence type="ECO:0000256" key="3">
    <source>
        <dbReference type="ARBA" id="ARBA00022833"/>
    </source>
</evidence>
<dbReference type="Proteomes" id="UP000030641">
    <property type="component" value="Unassembled WGS sequence"/>
</dbReference>
<evidence type="ECO:0000256" key="6">
    <source>
        <dbReference type="ARBA" id="ARBA00023163"/>
    </source>
</evidence>
<dbReference type="Pfam" id="PF04082">
    <property type="entry name" value="Fungal_trans"/>
    <property type="match status" value="1"/>
</dbReference>
<dbReference type="PROSITE" id="PS50048">
    <property type="entry name" value="ZN2_CY6_FUNGAL_2"/>
    <property type="match status" value="1"/>
</dbReference>
<dbReference type="AlphaFoldDB" id="A0A074YJD1"/>
<dbReference type="InterPro" id="IPR001138">
    <property type="entry name" value="Zn2Cys6_DnaBD"/>
</dbReference>
<dbReference type="CDD" id="cd00067">
    <property type="entry name" value="GAL4"/>
    <property type="match status" value="1"/>
</dbReference>
<dbReference type="HOGENOM" id="CLU_006524_0_0_1"/>
<feature type="region of interest" description="Disordered" evidence="8">
    <location>
        <begin position="86"/>
        <end position="111"/>
    </location>
</feature>
<accession>A0A074YJD1</accession>
<dbReference type="InParanoid" id="A0A074YJD1"/>
<dbReference type="InterPro" id="IPR007219">
    <property type="entry name" value="XnlR_reg_dom"/>
</dbReference>
<dbReference type="SMART" id="SM00066">
    <property type="entry name" value="GAL4"/>
    <property type="match status" value="1"/>
</dbReference>
<dbReference type="GeneID" id="25368975"/>
<feature type="region of interest" description="Disordered" evidence="8">
    <location>
        <begin position="728"/>
        <end position="783"/>
    </location>
</feature>
<comment type="subcellular location">
    <subcellularLocation>
        <location evidence="1">Nucleus</location>
    </subcellularLocation>
</comment>
<organism evidence="10 11">
    <name type="scientific">Aureobasidium subglaciale (strain EXF-2481)</name>
    <name type="common">Aureobasidium pullulans var. subglaciale</name>
    <dbReference type="NCBI Taxonomy" id="1043005"/>
    <lineage>
        <taxon>Eukaryota</taxon>
        <taxon>Fungi</taxon>
        <taxon>Dikarya</taxon>
        <taxon>Ascomycota</taxon>
        <taxon>Pezizomycotina</taxon>
        <taxon>Dothideomycetes</taxon>
        <taxon>Dothideomycetidae</taxon>
        <taxon>Dothideales</taxon>
        <taxon>Saccotheciaceae</taxon>
        <taxon>Aureobasidium</taxon>
    </lineage>
</organism>
<dbReference type="RefSeq" id="XP_013346524.1">
    <property type="nucleotide sequence ID" value="XM_013491070.1"/>
</dbReference>
<dbReference type="CDD" id="cd12148">
    <property type="entry name" value="fungal_TF_MHR"/>
    <property type="match status" value="1"/>
</dbReference>
<keyword evidence="2" id="KW-0479">Metal-binding</keyword>
<dbReference type="InterPro" id="IPR036864">
    <property type="entry name" value="Zn2-C6_fun-type_DNA-bd_sf"/>
</dbReference>
<proteinExistence type="predicted"/>
<protein>
    <recommendedName>
        <fullName evidence="9">Zn(2)-C6 fungal-type domain-containing protein</fullName>
    </recommendedName>
</protein>
<reference evidence="10 11" key="1">
    <citation type="journal article" date="2014" name="BMC Genomics">
        <title>Genome sequencing of four Aureobasidium pullulans varieties: biotechnological potential, stress tolerance, and description of new species.</title>
        <authorList>
            <person name="Gostin Ar C."/>
            <person name="Ohm R.A."/>
            <person name="Kogej T."/>
            <person name="Sonjak S."/>
            <person name="Turk M."/>
            <person name="Zajc J."/>
            <person name="Zalar P."/>
            <person name="Grube M."/>
            <person name="Sun H."/>
            <person name="Han J."/>
            <person name="Sharma A."/>
            <person name="Chiniquy J."/>
            <person name="Ngan C.Y."/>
            <person name="Lipzen A."/>
            <person name="Barry K."/>
            <person name="Grigoriev I.V."/>
            <person name="Gunde-Cimerman N."/>
        </authorList>
    </citation>
    <scope>NUCLEOTIDE SEQUENCE [LARGE SCALE GENOMIC DNA]</scope>
    <source>
        <strain evidence="10 11">EXF-2481</strain>
    </source>
</reference>
<feature type="domain" description="Zn(2)-C6 fungal-type" evidence="9">
    <location>
        <begin position="130"/>
        <end position="162"/>
    </location>
</feature>
<keyword evidence="7" id="KW-0539">Nucleus</keyword>
<dbReference type="GO" id="GO:0000981">
    <property type="term" value="F:DNA-binding transcription factor activity, RNA polymerase II-specific"/>
    <property type="evidence" value="ECO:0007669"/>
    <property type="project" value="InterPro"/>
</dbReference>
<feature type="region of interest" description="Disordered" evidence="8">
    <location>
        <begin position="31"/>
        <end position="55"/>
    </location>
</feature>
<dbReference type="PANTHER" id="PTHR31845">
    <property type="entry name" value="FINGER DOMAIN PROTEIN, PUTATIVE-RELATED"/>
    <property type="match status" value="1"/>
</dbReference>
<feature type="compositionally biased region" description="Low complexity" evidence="8">
    <location>
        <begin position="191"/>
        <end position="200"/>
    </location>
</feature>
<evidence type="ECO:0000256" key="8">
    <source>
        <dbReference type="SAM" id="MobiDB-lite"/>
    </source>
</evidence>
<dbReference type="EMBL" id="KL584753">
    <property type="protein sequence ID" value="KEQ97805.1"/>
    <property type="molecule type" value="Genomic_DNA"/>
</dbReference>
<feature type="compositionally biased region" description="Pro residues" evidence="8">
    <location>
        <begin position="201"/>
        <end position="215"/>
    </location>
</feature>
<keyword evidence="11" id="KW-1185">Reference proteome</keyword>
<dbReference type="PANTHER" id="PTHR31845:SF39">
    <property type="entry name" value="TRANSCRIPTION FACTOR PBCR-RELATED"/>
    <property type="match status" value="1"/>
</dbReference>
<dbReference type="SUPFAM" id="SSF57701">
    <property type="entry name" value="Zn2/Cys6 DNA-binding domain"/>
    <property type="match status" value="1"/>
</dbReference>
<dbReference type="STRING" id="1043005.A0A074YJD1"/>
<evidence type="ECO:0000256" key="5">
    <source>
        <dbReference type="ARBA" id="ARBA00023125"/>
    </source>
</evidence>
<dbReference type="PROSITE" id="PS00463">
    <property type="entry name" value="ZN2_CY6_FUNGAL_1"/>
    <property type="match status" value="1"/>
</dbReference>
<gene>
    <name evidence="10" type="ORF">AUEXF2481DRAFT_546489</name>
</gene>
<dbReference type="GO" id="GO:0000976">
    <property type="term" value="F:transcription cis-regulatory region binding"/>
    <property type="evidence" value="ECO:0007669"/>
    <property type="project" value="TreeGrafter"/>
</dbReference>
<feature type="compositionally biased region" description="Polar residues" evidence="8">
    <location>
        <begin position="752"/>
        <end position="783"/>
    </location>
</feature>
<dbReference type="OMA" id="EMFHHRR"/>
<evidence type="ECO:0000256" key="4">
    <source>
        <dbReference type="ARBA" id="ARBA00023015"/>
    </source>
</evidence>
<keyword evidence="6" id="KW-0804">Transcription</keyword>
<evidence type="ECO:0000259" key="9">
    <source>
        <dbReference type="PROSITE" id="PS50048"/>
    </source>
</evidence>
<dbReference type="FunFam" id="4.10.240.10:FF:000003">
    <property type="entry name" value="C6 transcription factor (Leu3)"/>
    <property type="match status" value="1"/>
</dbReference>
<keyword evidence="5" id="KW-0238">DNA-binding</keyword>
<dbReference type="GO" id="GO:0005634">
    <property type="term" value="C:nucleus"/>
    <property type="evidence" value="ECO:0007669"/>
    <property type="project" value="UniProtKB-SubCell"/>
</dbReference>
<dbReference type="InterPro" id="IPR051089">
    <property type="entry name" value="prtT"/>
</dbReference>
<name>A0A074YJD1_AURSE</name>
<evidence type="ECO:0000256" key="7">
    <source>
        <dbReference type="ARBA" id="ARBA00023242"/>
    </source>
</evidence>